<dbReference type="PATRIC" id="fig|1122241.3.peg.2500"/>
<organism evidence="2 3">
    <name type="scientific">Moorella mulderi DSM 14980</name>
    <dbReference type="NCBI Taxonomy" id="1122241"/>
    <lineage>
        <taxon>Bacteria</taxon>
        <taxon>Bacillati</taxon>
        <taxon>Bacillota</taxon>
        <taxon>Clostridia</taxon>
        <taxon>Neomoorellales</taxon>
        <taxon>Neomoorellaceae</taxon>
        <taxon>Neomoorella</taxon>
    </lineage>
</organism>
<dbReference type="Proteomes" id="UP000075670">
    <property type="component" value="Unassembled WGS sequence"/>
</dbReference>
<evidence type="ECO:0000256" key="1">
    <source>
        <dbReference type="SAM" id="Phobius"/>
    </source>
</evidence>
<reference evidence="2 3" key="1">
    <citation type="submission" date="2016-02" db="EMBL/GenBank/DDBJ databases">
        <title>Genome sequence of Moorella mulderi DSM 14980.</title>
        <authorList>
            <person name="Poehlein A."/>
            <person name="Daniel R."/>
        </authorList>
    </citation>
    <scope>NUCLEOTIDE SEQUENCE [LARGE SCALE GENOMIC DNA]</scope>
    <source>
        <strain evidence="2 3">DSM 14980</strain>
    </source>
</reference>
<dbReference type="EMBL" id="LTBC01000011">
    <property type="protein sequence ID" value="KYH31439.1"/>
    <property type="molecule type" value="Genomic_DNA"/>
</dbReference>
<proteinExistence type="predicted"/>
<keyword evidence="1" id="KW-0472">Membrane</keyword>
<keyword evidence="3" id="KW-1185">Reference proteome</keyword>
<name>A0A151AUU7_9FIRM</name>
<comment type="caution">
    <text evidence="2">The sequence shown here is derived from an EMBL/GenBank/DDBJ whole genome shotgun (WGS) entry which is preliminary data.</text>
</comment>
<accession>A0A151AUU7</accession>
<feature type="transmembrane region" description="Helical" evidence="1">
    <location>
        <begin position="6"/>
        <end position="25"/>
    </location>
</feature>
<keyword evidence="1" id="KW-0812">Transmembrane</keyword>
<evidence type="ECO:0000313" key="2">
    <source>
        <dbReference type="EMBL" id="KYH31439.1"/>
    </source>
</evidence>
<evidence type="ECO:0008006" key="4">
    <source>
        <dbReference type="Google" id="ProtNLM"/>
    </source>
</evidence>
<gene>
    <name evidence="2" type="ORF">MOMUL_23480</name>
</gene>
<protein>
    <recommendedName>
        <fullName evidence="4">Glycosyl transferase family 2</fullName>
    </recommendedName>
</protein>
<dbReference type="AlphaFoldDB" id="A0A151AUU7"/>
<evidence type="ECO:0000313" key="3">
    <source>
        <dbReference type="Proteomes" id="UP000075670"/>
    </source>
</evidence>
<sequence>MGYQAPVILLAAVASLALVYGWFWWRQKELTLEYPCLALLVGNQEKFLEGLLRRFWWWCYWYGSPWRLVVITDAQAKETLAILRHFFYPYPFFRVIYAREEALLTREFTAGAGGRQAHFLDIRTEQDFNSAWTRIYRTCLKK</sequence>
<keyword evidence="1" id="KW-1133">Transmembrane helix</keyword>